<evidence type="ECO:0000313" key="2">
    <source>
        <dbReference type="EMBL" id="PZR00386.1"/>
    </source>
</evidence>
<dbReference type="SMART" id="SM00953">
    <property type="entry name" value="RES"/>
    <property type="match status" value="1"/>
</dbReference>
<reference evidence="2 3" key="1">
    <citation type="submission" date="2017-08" db="EMBL/GenBank/DDBJ databases">
        <title>Infants hospitalized years apart are colonized by the same room-sourced microbial strains.</title>
        <authorList>
            <person name="Brooks B."/>
            <person name="Olm M.R."/>
            <person name="Firek B.A."/>
            <person name="Baker R."/>
            <person name="Thomas B.C."/>
            <person name="Morowitz M.J."/>
            <person name="Banfield J.F."/>
        </authorList>
    </citation>
    <scope>NUCLEOTIDE SEQUENCE [LARGE SCALE GENOMIC DNA]</scope>
    <source>
        <strain evidence="2">S2_003_000_R2_11</strain>
    </source>
</reference>
<protein>
    <recommendedName>
        <fullName evidence="1">RES domain-containing protein</fullName>
    </recommendedName>
</protein>
<organism evidence="2 3">
    <name type="scientific">Cereibacter sphaeroides</name>
    <name type="common">Rhodobacter sphaeroides</name>
    <dbReference type="NCBI Taxonomy" id="1063"/>
    <lineage>
        <taxon>Bacteria</taxon>
        <taxon>Pseudomonadati</taxon>
        <taxon>Pseudomonadota</taxon>
        <taxon>Alphaproteobacteria</taxon>
        <taxon>Rhodobacterales</taxon>
        <taxon>Paracoccaceae</taxon>
        <taxon>Cereibacter</taxon>
    </lineage>
</organism>
<dbReference type="Proteomes" id="UP000248975">
    <property type="component" value="Unassembled WGS sequence"/>
</dbReference>
<dbReference type="InterPro" id="IPR014914">
    <property type="entry name" value="RES_dom"/>
</dbReference>
<sequence>MPPLEAQARPFARPLWRVIEGQYRSSTVRLVTTFAEHDVLENLLESSKPSVPADCAHLDYQFWSPFRYGSYPRPSRFRRAGRTPGVWYGSEKPLTAICEMGWGMLSFFAASPGTPLPRRPIEYTAVKADIRSPFAIDLTAPALADEGPWMDPNDYTACLDLADRARAAGIEVIRYASVRHPDHGPNAAVLTCRAFHQPSPVATQTWHIHYGPALLRTSCETTRQRWTLKTGPTGFDFAE</sequence>
<dbReference type="AlphaFoldDB" id="A0A2W5SM24"/>
<proteinExistence type="predicted"/>
<dbReference type="EMBL" id="QFQS01000001">
    <property type="protein sequence ID" value="PZR00386.1"/>
    <property type="molecule type" value="Genomic_DNA"/>
</dbReference>
<gene>
    <name evidence="2" type="ORF">DI533_07365</name>
</gene>
<evidence type="ECO:0000313" key="3">
    <source>
        <dbReference type="Proteomes" id="UP000248975"/>
    </source>
</evidence>
<accession>A0A2W5SM24</accession>
<feature type="domain" description="RES" evidence="1">
    <location>
        <begin position="65"/>
        <end position="201"/>
    </location>
</feature>
<dbReference type="Pfam" id="PF08808">
    <property type="entry name" value="RES"/>
    <property type="match status" value="1"/>
</dbReference>
<name>A0A2W5SM24_CERSP</name>
<comment type="caution">
    <text evidence="2">The sequence shown here is derived from an EMBL/GenBank/DDBJ whole genome shotgun (WGS) entry which is preliminary data.</text>
</comment>
<evidence type="ECO:0000259" key="1">
    <source>
        <dbReference type="SMART" id="SM00953"/>
    </source>
</evidence>